<sequence length="111" mass="12354">MKKCPSTISGETDPVELKTHLVQMTSSRFKKSFKSVQNQVHPSTKAKDIFTGPQKMNFNLLLPNAFSTVWKTCKGNGTVFSISNPSKCCGNKRIPAKSPREICLSVWYGND</sequence>
<dbReference type="AlphaFoldDB" id="A0A9W3F3X9"/>
<evidence type="ECO:0000313" key="4">
    <source>
        <dbReference type="RefSeq" id="XP_045380439.1"/>
    </source>
</evidence>
<evidence type="ECO:0000313" key="1">
    <source>
        <dbReference type="Proteomes" id="UP001732780"/>
    </source>
</evidence>
<accession>A0A9W3F3X9</accession>
<dbReference type="RefSeq" id="XP_074224454.1">
    <property type="nucleotide sequence ID" value="XM_074368353.1"/>
</dbReference>
<dbReference type="RefSeq" id="XP_074224453.1">
    <property type="nucleotide sequence ID" value="XM_074368352.1"/>
</dbReference>
<gene>
    <name evidence="2 3 4" type="primary">LOC105077222</name>
</gene>
<evidence type="ECO:0000313" key="2">
    <source>
        <dbReference type="RefSeq" id="XP_010963861.1"/>
    </source>
</evidence>
<keyword evidence="1" id="KW-1185">Reference proteome</keyword>
<dbReference type="RefSeq" id="XP_010963863.1">
    <property type="nucleotide sequence ID" value="XM_010965561.2"/>
</dbReference>
<dbReference type="GeneID" id="105077222"/>
<dbReference type="RefSeq" id="XP_010963861.1">
    <property type="nucleotide sequence ID" value="XM_010965559.2"/>
</dbReference>
<dbReference type="Proteomes" id="UP001732780">
    <property type="component" value="Chromosome 8"/>
</dbReference>
<organism evidence="2">
    <name type="scientific">Camelus bactrianus</name>
    <name type="common">Bactrian camel</name>
    <dbReference type="NCBI Taxonomy" id="9837"/>
    <lineage>
        <taxon>Eukaryota</taxon>
        <taxon>Metazoa</taxon>
        <taxon>Chordata</taxon>
        <taxon>Craniata</taxon>
        <taxon>Vertebrata</taxon>
        <taxon>Euteleostomi</taxon>
        <taxon>Mammalia</taxon>
        <taxon>Eutheria</taxon>
        <taxon>Laurasiatheria</taxon>
        <taxon>Artiodactyla</taxon>
        <taxon>Tylopoda</taxon>
        <taxon>Camelidae</taxon>
        <taxon>Camelus</taxon>
    </lineage>
</organism>
<dbReference type="RefSeq" id="XP_045380439.1">
    <property type="nucleotide sequence ID" value="XM_045524483.1"/>
</dbReference>
<dbReference type="KEGG" id="cbai:105077222"/>
<protein>
    <submittedName>
        <fullName evidence="2 3">Uncharacterized protein LOC105077222</fullName>
    </submittedName>
</protein>
<evidence type="ECO:0000313" key="3">
    <source>
        <dbReference type="RefSeq" id="XP_010963863.1"/>
    </source>
</evidence>
<name>A0A9W3F3X9_CAMBA</name>
<proteinExistence type="predicted"/>
<dbReference type="RefSeq" id="XP_074224452.1">
    <property type="nucleotide sequence ID" value="XM_074368351.1"/>
</dbReference>
<reference evidence="2 3" key="1">
    <citation type="submission" date="2025-04" db="UniProtKB">
        <authorList>
            <consortium name="RefSeq"/>
        </authorList>
    </citation>
    <scope>IDENTIFICATION</scope>
    <source>
        <tissue evidence="2 3">Blood</tissue>
    </source>
</reference>